<dbReference type="PANTHER" id="PTHR30085:SF6">
    <property type="entry name" value="ABC TRANSPORTER GLUTAMINE-BINDING PROTEIN GLNH"/>
    <property type="match status" value="1"/>
</dbReference>
<dbReference type="Proteomes" id="UP000321058">
    <property type="component" value="Unassembled WGS sequence"/>
</dbReference>
<dbReference type="InterPro" id="IPR035906">
    <property type="entry name" value="MetI-like_sf"/>
</dbReference>
<dbReference type="CDD" id="cd06261">
    <property type="entry name" value="TM_PBP2"/>
    <property type="match status" value="1"/>
</dbReference>
<keyword evidence="6 8" id="KW-1133">Transmembrane helix</keyword>
<evidence type="ECO:0000256" key="8">
    <source>
        <dbReference type="SAM" id="Phobius"/>
    </source>
</evidence>
<keyword evidence="7 8" id="KW-0472">Membrane</keyword>
<feature type="domain" description="Solute-binding protein family 3/N-terminal" evidence="9">
    <location>
        <begin position="52"/>
        <end position="262"/>
    </location>
</feature>
<keyword evidence="11" id="KW-1185">Reference proteome</keyword>
<feature type="transmembrane region" description="Helical" evidence="8">
    <location>
        <begin position="348"/>
        <end position="374"/>
    </location>
</feature>
<dbReference type="InterPro" id="IPR000515">
    <property type="entry name" value="MetI-like"/>
</dbReference>
<sequence>MLCLLVAAVAPARAKTPDAALAELLKEARAKVPEACSQPNVDRLIKILCAKKIRVGIRDYYPLFATRAGEKREGYEVDVALAIGRMLGVDVDFVRVNAATRIPLLAEDRIDLAIATMGHNTQRDGQARFIRPHYYRSETTVVGPRELPVASMLDLPGRTVCVTVGNGSNAELVSQGARLMLFDEAGVLPDRLKDQTCTLAAQDDSFFAKYFTDEDFNSRYFQKFGFAQVPWGMAVARQGSAELARALDLISQVFHRDGLFVDIGRLHSIRLGFLRQQQEVWRKPECNTDSGTSNPNCVLPPLNTALQPTSFAADVTGFEQWVEERTGVDVTLPMLKTAPAWSLFKDGVIYSLILIAGALAATLIFALMLGAAMGSRSFVLRWPARLLTIALQSSPIVLTLVIAATVAHSLFALSTETVLAAAIAALGLTNGANAGQAIGEAMWSLRAEGANAGLFGRALSRAATQIVAFLVNASKGTPIASFIGAPELLSSLTDITSFSSGRITTYTILLVFYTAVVMVVVWLCGKLRQVLENRQVAA</sequence>
<reference evidence="10 11" key="1">
    <citation type="submission" date="2019-07" db="EMBL/GenBank/DDBJ databases">
        <title>Whole genome shotgun sequence of Reyranella soli NBRC 108950.</title>
        <authorList>
            <person name="Hosoyama A."/>
            <person name="Uohara A."/>
            <person name="Ohji S."/>
            <person name="Ichikawa N."/>
        </authorList>
    </citation>
    <scope>NUCLEOTIDE SEQUENCE [LARGE SCALE GENOMIC DNA]</scope>
    <source>
        <strain evidence="10 11">NBRC 108950</strain>
    </source>
</reference>
<evidence type="ECO:0000256" key="5">
    <source>
        <dbReference type="ARBA" id="ARBA00022729"/>
    </source>
</evidence>
<gene>
    <name evidence="10" type="ORF">RSO01_90670</name>
</gene>
<name>A0A512NSH3_9HYPH</name>
<evidence type="ECO:0000256" key="4">
    <source>
        <dbReference type="ARBA" id="ARBA00022692"/>
    </source>
</evidence>
<keyword evidence="4 8" id="KW-0812">Transmembrane</keyword>
<evidence type="ECO:0000256" key="6">
    <source>
        <dbReference type="ARBA" id="ARBA00022989"/>
    </source>
</evidence>
<evidence type="ECO:0000256" key="3">
    <source>
        <dbReference type="ARBA" id="ARBA00022448"/>
    </source>
</evidence>
<dbReference type="InterPro" id="IPR051455">
    <property type="entry name" value="Bact_solute-bind_prot3"/>
</dbReference>
<dbReference type="GO" id="GO:0030288">
    <property type="term" value="C:outer membrane-bounded periplasmic space"/>
    <property type="evidence" value="ECO:0007669"/>
    <property type="project" value="TreeGrafter"/>
</dbReference>
<feature type="transmembrane region" description="Helical" evidence="8">
    <location>
        <begin position="386"/>
        <end position="411"/>
    </location>
</feature>
<dbReference type="GO" id="GO:0005886">
    <property type="term" value="C:plasma membrane"/>
    <property type="evidence" value="ECO:0007669"/>
    <property type="project" value="UniProtKB-SubCell"/>
</dbReference>
<evidence type="ECO:0000259" key="9">
    <source>
        <dbReference type="SMART" id="SM00062"/>
    </source>
</evidence>
<dbReference type="InterPro" id="IPR001638">
    <property type="entry name" value="Solute-binding_3/MltF_N"/>
</dbReference>
<dbReference type="SUPFAM" id="SSF53850">
    <property type="entry name" value="Periplasmic binding protein-like II"/>
    <property type="match status" value="1"/>
</dbReference>
<comment type="similarity">
    <text evidence="2">Belongs to the bacterial solute-binding protein 3 family.</text>
</comment>
<dbReference type="Pfam" id="PF00497">
    <property type="entry name" value="SBP_bac_3"/>
    <property type="match status" value="1"/>
</dbReference>
<evidence type="ECO:0000313" key="11">
    <source>
        <dbReference type="Proteomes" id="UP000321058"/>
    </source>
</evidence>
<comment type="caution">
    <text evidence="10">The sequence shown here is derived from an EMBL/GenBank/DDBJ whole genome shotgun (WGS) entry which is preliminary data.</text>
</comment>
<keyword evidence="3" id="KW-0813">Transport</keyword>
<dbReference type="SMART" id="SM00062">
    <property type="entry name" value="PBPb"/>
    <property type="match status" value="1"/>
</dbReference>
<dbReference type="GO" id="GO:0005576">
    <property type="term" value="C:extracellular region"/>
    <property type="evidence" value="ECO:0007669"/>
    <property type="project" value="TreeGrafter"/>
</dbReference>
<dbReference type="Gene3D" id="3.40.190.10">
    <property type="entry name" value="Periplasmic binding protein-like II"/>
    <property type="match status" value="2"/>
</dbReference>
<comment type="subcellular location">
    <subcellularLocation>
        <location evidence="1">Cell membrane</location>
        <topology evidence="1">Multi-pass membrane protein</topology>
    </subcellularLocation>
</comment>
<accession>A0A512NSH3</accession>
<dbReference type="PANTHER" id="PTHR30085">
    <property type="entry name" value="AMINO ACID ABC TRANSPORTER PERMEASE"/>
    <property type="match status" value="1"/>
</dbReference>
<organism evidence="10 11">
    <name type="scientific">Reyranella soli</name>
    <dbReference type="NCBI Taxonomy" id="1230389"/>
    <lineage>
        <taxon>Bacteria</taxon>
        <taxon>Pseudomonadati</taxon>
        <taxon>Pseudomonadota</taxon>
        <taxon>Alphaproteobacteria</taxon>
        <taxon>Hyphomicrobiales</taxon>
        <taxon>Reyranellaceae</taxon>
        <taxon>Reyranella</taxon>
    </lineage>
</organism>
<keyword evidence="5" id="KW-0732">Signal</keyword>
<dbReference type="GO" id="GO:0006865">
    <property type="term" value="P:amino acid transport"/>
    <property type="evidence" value="ECO:0007669"/>
    <property type="project" value="TreeGrafter"/>
</dbReference>
<dbReference type="GO" id="GO:0055085">
    <property type="term" value="P:transmembrane transport"/>
    <property type="evidence" value="ECO:0007669"/>
    <property type="project" value="InterPro"/>
</dbReference>
<dbReference type="EMBL" id="BKAJ01000270">
    <property type="protein sequence ID" value="GEP61901.1"/>
    <property type="molecule type" value="Genomic_DNA"/>
</dbReference>
<proteinExistence type="inferred from homology"/>
<feature type="transmembrane region" description="Helical" evidence="8">
    <location>
        <begin position="503"/>
        <end position="524"/>
    </location>
</feature>
<protein>
    <recommendedName>
        <fullName evidence="9">Solute-binding protein family 3/N-terminal domain-containing protein</fullName>
    </recommendedName>
</protein>
<evidence type="ECO:0000256" key="2">
    <source>
        <dbReference type="ARBA" id="ARBA00010333"/>
    </source>
</evidence>
<evidence type="ECO:0000256" key="7">
    <source>
        <dbReference type="ARBA" id="ARBA00023136"/>
    </source>
</evidence>
<evidence type="ECO:0000313" key="10">
    <source>
        <dbReference type="EMBL" id="GEP61901.1"/>
    </source>
</evidence>
<dbReference type="SUPFAM" id="SSF161098">
    <property type="entry name" value="MetI-like"/>
    <property type="match status" value="1"/>
</dbReference>
<evidence type="ECO:0000256" key="1">
    <source>
        <dbReference type="ARBA" id="ARBA00004651"/>
    </source>
</evidence>
<dbReference type="AlphaFoldDB" id="A0A512NSH3"/>